<protein>
    <submittedName>
        <fullName evidence="4">NAD(P)/FAD-dependent oxidoreductase</fullName>
    </submittedName>
</protein>
<sequence length="490" mass="55769">MLDNGKKDPSISIAIVGTGFGGLAAAIQLKKNGFHNIKIFEKSNSVGGTWRENTYPGAACDVPSHLYSFSFEPNPNWPRKYSAQPEILAYLQHCAKKYDIIPHIQFQTEIESANWDENSGVWKIRTTKNESFEYNIFISAVGQLNRPALPELKGLETFSGKIFHSANWDPSYNFAGKNVAAVGTGASAIQFIPQIVNQGANVTIFQRTAPWVVPKPDREYFGFEKFLFKYLPGYRLLHRFQIYIWNEIRMIAFQKNNHANKIVKWMSLSHMRKFIKDPKLREILTPDYPVGCKRILLSNDYYEALAKPNVSVTSESISEIQKDGILTKDGQFRKFDALVFGTGFKATEFLSPMKIKGVQNLDLNDAWKSGAEAYLGVAVSGFPNFYILYGPNTNLAHNSIVFMIESQVRYIISALQEMRKKGIRSLTPKKQTMKNYNESLGSKFDKFVWDTGCTSWYINESGKNTNNWPGHTYEYSFRTRKIDLNGYDIA</sequence>
<keyword evidence="3" id="KW-0560">Oxidoreductase</keyword>
<name>A0A4R9G7D4_9LEPT</name>
<dbReference type="PANTHER" id="PTHR42877:SF4">
    <property type="entry name" value="FAD_NAD(P)-BINDING DOMAIN-CONTAINING PROTEIN-RELATED"/>
    <property type="match status" value="1"/>
</dbReference>
<organism evidence="4 5">
    <name type="scientific">Leptospira semungkisensis</name>
    <dbReference type="NCBI Taxonomy" id="2484985"/>
    <lineage>
        <taxon>Bacteria</taxon>
        <taxon>Pseudomonadati</taxon>
        <taxon>Spirochaetota</taxon>
        <taxon>Spirochaetia</taxon>
        <taxon>Leptospirales</taxon>
        <taxon>Leptospiraceae</taxon>
        <taxon>Leptospira</taxon>
    </lineage>
</organism>
<dbReference type="AlphaFoldDB" id="A0A4R9G7D4"/>
<dbReference type="OrthoDB" id="9778740at2"/>
<dbReference type="Gene3D" id="3.50.50.60">
    <property type="entry name" value="FAD/NAD(P)-binding domain"/>
    <property type="match status" value="3"/>
</dbReference>
<dbReference type="Proteomes" id="UP000297453">
    <property type="component" value="Unassembled WGS sequence"/>
</dbReference>
<dbReference type="InterPro" id="IPR036188">
    <property type="entry name" value="FAD/NAD-bd_sf"/>
</dbReference>
<dbReference type="InterPro" id="IPR020946">
    <property type="entry name" value="Flavin_mOase-like"/>
</dbReference>
<dbReference type="GO" id="GO:0050661">
    <property type="term" value="F:NADP binding"/>
    <property type="evidence" value="ECO:0007669"/>
    <property type="project" value="InterPro"/>
</dbReference>
<keyword evidence="1" id="KW-0285">Flavoprotein</keyword>
<proteinExistence type="predicted"/>
<dbReference type="PRINTS" id="PR00411">
    <property type="entry name" value="PNDRDTASEI"/>
</dbReference>
<keyword evidence="2" id="KW-0274">FAD</keyword>
<evidence type="ECO:0000256" key="3">
    <source>
        <dbReference type="ARBA" id="ARBA00023002"/>
    </source>
</evidence>
<dbReference type="Pfam" id="PF00743">
    <property type="entry name" value="FMO-like"/>
    <property type="match status" value="1"/>
</dbReference>
<evidence type="ECO:0000313" key="4">
    <source>
        <dbReference type="EMBL" id="TGK07528.1"/>
    </source>
</evidence>
<evidence type="ECO:0000313" key="5">
    <source>
        <dbReference type="Proteomes" id="UP000297453"/>
    </source>
</evidence>
<dbReference type="SUPFAM" id="SSF51905">
    <property type="entry name" value="FAD/NAD(P)-binding domain"/>
    <property type="match status" value="2"/>
</dbReference>
<dbReference type="GO" id="GO:0004499">
    <property type="term" value="F:N,N-dimethylaniline monooxygenase activity"/>
    <property type="evidence" value="ECO:0007669"/>
    <property type="project" value="InterPro"/>
</dbReference>
<keyword evidence="5" id="KW-1185">Reference proteome</keyword>
<dbReference type="PANTHER" id="PTHR42877">
    <property type="entry name" value="L-ORNITHINE N(5)-MONOOXYGENASE-RELATED"/>
    <property type="match status" value="1"/>
</dbReference>
<dbReference type="EMBL" id="RQEP01000005">
    <property type="protein sequence ID" value="TGK07528.1"/>
    <property type="molecule type" value="Genomic_DNA"/>
</dbReference>
<gene>
    <name evidence="4" type="ORF">EHO59_05340</name>
</gene>
<accession>A0A4R9G7D4</accession>
<dbReference type="RefSeq" id="WP_135585474.1">
    <property type="nucleotide sequence ID" value="NZ_RQEP01000005.1"/>
</dbReference>
<evidence type="ECO:0000256" key="1">
    <source>
        <dbReference type="ARBA" id="ARBA00022630"/>
    </source>
</evidence>
<dbReference type="GO" id="GO:0050660">
    <property type="term" value="F:flavin adenine dinucleotide binding"/>
    <property type="evidence" value="ECO:0007669"/>
    <property type="project" value="InterPro"/>
</dbReference>
<dbReference type="InterPro" id="IPR051209">
    <property type="entry name" value="FAD-bind_Monooxygenase_sf"/>
</dbReference>
<comment type="caution">
    <text evidence="4">The sequence shown here is derived from an EMBL/GenBank/DDBJ whole genome shotgun (WGS) entry which is preliminary data.</text>
</comment>
<evidence type="ECO:0000256" key="2">
    <source>
        <dbReference type="ARBA" id="ARBA00022827"/>
    </source>
</evidence>
<reference evidence="4" key="1">
    <citation type="journal article" date="2019" name="PLoS Negl. Trop. Dis.">
        <title>Revisiting the worldwide diversity of Leptospira species in the environment.</title>
        <authorList>
            <person name="Vincent A.T."/>
            <person name="Schiettekatte O."/>
            <person name="Bourhy P."/>
            <person name="Veyrier F.J."/>
            <person name="Picardeau M."/>
        </authorList>
    </citation>
    <scope>NUCLEOTIDE SEQUENCE [LARGE SCALE GENOMIC DNA]</scope>
    <source>
        <strain evidence="4">SSS9</strain>
    </source>
</reference>